<proteinExistence type="predicted"/>
<evidence type="ECO:0000256" key="6">
    <source>
        <dbReference type="SAM" id="MobiDB-lite"/>
    </source>
</evidence>
<dbReference type="Gene3D" id="1.10.150.120">
    <property type="entry name" value="[2Fe-2S]-binding domain"/>
    <property type="match status" value="1"/>
</dbReference>
<dbReference type="InterPro" id="IPR012675">
    <property type="entry name" value="Beta-grasp_dom_sf"/>
</dbReference>
<dbReference type="PROSITE" id="PS00197">
    <property type="entry name" value="2FE2S_FER_1"/>
    <property type="match status" value="1"/>
</dbReference>
<keyword evidence="2" id="KW-0479">Metal-binding</keyword>
<dbReference type="InterPro" id="IPR036010">
    <property type="entry name" value="2Fe-2S_ferredoxin-like_sf"/>
</dbReference>
<keyword evidence="5" id="KW-0411">Iron-sulfur</keyword>
<feature type="domain" description="2Fe-2S ferredoxin-type" evidence="7">
    <location>
        <begin position="4"/>
        <end position="82"/>
    </location>
</feature>
<comment type="caution">
    <text evidence="8">The sequence shown here is derived from an EMBL/GenBank/DDBJ whole genome shotgun (WGS) entry which is preliminary data.</text>
</comment>
<feature type="region of interest" description="Disordered" evidence="6">
    <location>
        <begin position="1"/>
        <end position="21"/>
    </location>
</feature>
<dbReference type="Gene3D" id="3.10.20.30">
    <property type="match status" value="1"/>
</dbReference>
<gene>
    <name evidence="8" type="ORF">F8B43_1062</name>
</gene>
<name>A0A833J8H1_9HYPH</name>
<keyword evidence="3" id="KW-0560">Oxidoreductase</keyword>
<keyword evidence="1" id="KW-0001">2Fe-2S</keyword>
<organism evidence="8 9">
    <name type="scientific">Methylorubrum populi</name>
    <dbReference type="NCBI Taxonomy" id="223967"/>
    <lineage>
        <taxon>Bacteria</taxon>
        <taxon>Pseudomonadati</taxon>
        <taxon>Pseudomonadota</taxon>
        <taxon>Alphaproteobacteria</taxon>
        <taxon>Hyphomicrobiales</taxon>
        <taxon>Methylobacteriaceae</taxon>
        <taxon>Methylorubrum</taxon>
    </lineage>
</organism>
<evidence type="ECO:0000313" key="8">
    <source>
        <dbReference type="EMBL" id="KAB7786708.1"/>
    </source>
</evidence>
<sequence length="182" mass="18861">MSAPRFRLNGQDGVSPGALPGDPARSLLDILREDHGLMAAKPGCRIGRCGACTVLMDGQPVNACLVMAYRLDGVEILTADHSEAGGAVAIVRAALIDENAFQCGYCAPGFVLALSALFDRAPEADGAEIRAALAGNLCRCTGYASILRGALTARDRLRAAREPAPLEGLGAQESPGPACSRR</sequence>
<dbReference type="Pfam" id="PF01799">
    <property type="entry name" value="Fer2_2"/>
    <property type="match status" value="1"/>
</dbReference>
<dbReference type="Proteomes" id="UP000469949">
    <property type="component" value="Unassembled WGS sequence"/>
</dbReference>
<dbReference type="EMBL" id="WEKV01000006">
    <property type="protein sequence ID" value="KAB7786708.1"/>
    <property type="molecule type" value="Genomic_DNA"/>
</dbReference>
<accession>A0A833J8H1</accession>
<dbReference type="RefSeq" id="WP_152276232.1">
    <property type="nucleotide sequence ID" value="NZ_WEKV01000006.1"/>
</dbReference>
<evidence type="ECO:0000256" key="5">
    <source>
        <dbReference type="ARBA" id="ARBA00023014"/>
    </source>
</evidence>
<dbReference type="SUPFAM" id="SSF54292">
    <property type="entry name" value="2Fe-2S ferredoxin-like"/>
    <property type="match status" value="1"/>
</dbReference>
<dbReference type="AlphaFoldDB" id="A0A833J8H1"/>
<evidence type="ECO:0000259" key="7">
    <source>
        <dbReference type="PROSITE" id="PS51085"/>
    </source>
</evidence>
<dbReference type="PANTHER" id="PTHR44379:SF7">
    <property type="entry name" value="XANTHINE DEHYDROGENASE SUBUNIT E-RELATED"/>
    <property type="match status" value="1"/>
</dbReference>
<reference evidence="8 9" key="1">
    <citation type="submission" date="2019-10" db="EMBL/GenBank/DDBJ databases">
        <title>Draft Genome Sequence of the Caffeine Degrading Methylotroph Methylorubrum populi PINKEL.</title>
        <authorList>
            <person name="Dawson S.C."/>
            <person name="Zhang X."/>
            <person name="Wright M.E."/>
            <person name="Sharma G."/>
            <person name="Langner J.T."/>
            <person name="Ditty J.L."/>
            <person name="Subuyuj G.A."/>
        </authorList>
    </citation>
    <scope>NUCLEOTIDE SEQUENCE [LARGE SCALE GENOMIC DNA]</scope>
    <source>
        <strain evidence="8 9">Pinkel</strain>
    </source>
</reference>
<evidence type="ECO:0000256" key="4">
    <source>
        <dbReference type="ARBA" id="ARBA00023004"/>
    </source>
</evidence>
<dbReference type="PANTHER" id="PTHR44379">
    <property type="entry name" value="OXIDOREDUCTASE WITH IRON-SULFUR SUBUNIT"/>
    <property type="match status" value="1"/>
</dbReference>
<dbReference type="SUPFAM" id="SSF47741">
    <property type="entry name" value="CO dehydrogenase ISP C-domain like"/>
    <property type="match status" value="1"/>
</dbReference>
<evidence type="ECO:0000313" key="9">
    <source>
        <dbReference type="Proteomes" id="UP000469949"/>
    </source>
</evidence>
<keyword evidence="4" id="KW-0408">Iron</keyword>
<dbReference type="GO" id="GO:0016491">
    <property type="term" value="F:oxidoreductase activity"/>
    <property type="evidence" value="ECO:0007669"/>
    <property type="project" value="UniProtKB-KW"/>
</dbReference>
<dbReference type="InterPro" id="IPR002888">
    <property type="entry name" value="2Fe-2S-bd"/>
</dbReference>
<dbReference type="GO" id="GO:0051537">
    <property type="term" value="F:2 iron, 2 sulfur cluster binding"/>
    <property type="evidence" value="ECO:0007669"/>
    <property type="project" value="UniProtKB-KW"/>
</dbReference>
<dbReference type="GO" id="GO:0046872">
    <property type="term" value="F:metal ion binding"/>
    <property type="evidence" value="ECO:0007669"/>
    <property type="project" value="UniProtKB-KW"/>
</dbReference>
<evidence type="ECO:0000256" key="1">
    <source>
        <dbReference type="ARBA" id="ARBA00022714"/>
    </source>
</evidence>
<protein>
    <submittedName>
        <fullName evidence="8">Oxidoreductase iron-sulfur binding subunit</fullName>
    </submittedName>
</protein>
<evidence type="ECO:0000256" key="2">
    <source>
        <dbReference type="ARBA" id="ARBA00022723"/>
    </source>
</evidence>
<dbReference type="InterPro" id="IPR051452">
    <property type="entry name" value="Diverse_Oxidoreductases"/>
</dbReference>
<dbReference type="InterPro" id="IPR006058">
    <property type="entry name" value="2Fe2S_fd_BS"/>
</dbReference>
<dbReference type="InterPro" id="IPR001041">
    <property type="entry name" value="2Fe-2S_ferredoxin-type"/>
</dbReference>
<dbReference type="PROSITE" id="PS51085">
    <property type="entry name" value="2FE2S_FER_2"/>
    <property type="match status" value="1"/>
</dbReference>
<evidence type="ECO:0000256" key="3">
    <source>
        <dbReference type="ARBA" id="ARBA00023002"/>
    </source>
</evidence>
<dbReference type="Pfam" id="PF00111">
    <property type="entry name" value="Fer2"/>
    <property type="match status" value="1"/>
</dbReference>
<dbReference type="InterPro" id="IPR036884">
    <property type="entry name" value="2Fe-2S-bd_dom_sf"/>
</dbReference>